<reference evidence="1" key="1">
    <citation type="journal article" date="2014" name="Front. Microbiol.">
        <title>High frequency of phylogenetically diverse reductive dehalogenase-homologous genes in deep subseafloor sedimentary metagenomes.</title>
        <authorList>
            <person name="Kawai M."/>
            <person name="Futagami T."/>
            <person name="Toyoda A."/>
            <person name="Takaki Y."/>
            <person name="Nishi S."/>
            <person name="Hori S."/>
            <person name="Arai W."/>
            <person name="Tsubouchi T."/>
            <person name="Morono Y."/>
            <person name="Uchiyama I."/>
            <person name="Ito T."/>
            <person name="Fujiyama A."/>
            <person name="Inagaki F."/>
            <person name="Takami H."/>
        </authorList>
    </citation>
    <scope>NUCLEOTIDE SEQUENCE</scope>
    <source>
        <strain evidence="1">Expedition CK06-06</strain>
    </source>
</reference>
<protein>
    <submittedName>
        <fullName evidence="1">Uncharacterized protein</fullName>
    </submittedName>
</protein>
<feature type="non-terminal residue" evidence="1">
    <location>
        <position position="76"/>
    </location>
</feature>
<gene>
    <name evidence="1" type="ORF">S03H2_26881</name>
</gene>
<feature type="non-terminal residue" evidence="1">
    <location>
        <position position="1"/>
    </location>
</feature>
<proteinExistence type="predicted"/>
<name>X1HNV0_9ZZZZ</name>
<accession>X1HNV0</accession>
<organism evidence="1">
    <name type="scientific">marine sediment metagenome</name>
    <dbReference type="NCBI Taxonomy" id="412755"/>
    <lineage>
        <taxon>unclassified sequences</taxon>
        <taxon>metagenomes</taxon>
        <taxon>ecological metagenomes</taxon>
    </lineage>
</organism>
<dbReference type="EMBL" id="BARU01015802">
    <property type="protein sequence ID" value="GAH55499.1"/>
    <property type="molecule type" value="Genomic_DNA"/>
</dbReference>
<sequence length="76" mass="9115">TTFTYKGLGIQRVNLTNGGDFQGRWDNIHPFGMNVYTEKGEQFLSSEYIYDWRNDTNYPDQPIFTFFFSYPEIYYV</sequence>
<comment type="caution">
    <text evidence="1">The sequence shown here is derived from an EMBL/GenBank/DDBJ whole genome shotgun (WGS) entry which is preliminary data.</text>
</comment>
<evidence type="ECO:0000313" key="1">
    <source>
        <dbReference type="EMBL" id="GAH55499.1"/>
    </source>
</evidence>
<dbReference type="AlphaFoldDB" id="X1HNV0"/>